<proteinExistence type="predicted"/>
<dbReference type="Proteomes" id="UP001595904">
    <property type="component" value="Unassembled WGS sequence"/>
</dbReference>
<protein>
    <submittedName>
        <fullName evidence="1">Sarcosine oxidase subunit gamma</fullName>
    </submittedName>
</protein>
<sequence length="170" mass="18416">MLDIHRPRAVLEINSWLPELKNGEQRLSLNGCELPSEVGATLPGSVRALCLAPGRWLLVSEEQSPANIAERFAAEVTAQGAVLIDTTDGIGVLNVRGAQARDVLSKGCGLDFHPTAFAAGHCARTRFAQMAVIVEHIDDATGFRLYVARSYLRFLTDWIADAAVEFQSSP</sequence>
<gene>
    <name evidence="1" type="ORF">ACFPN2_34500</name>
</gene>
<dbReference type="InterPro" id="IPR007375">
    <property type="entry name" value="SoxG"/>
</dbReference>
<evidence type="ECO:0000313" key="1">
    <source>
        <dbReference type="EMBL" id="MFC4314227.1"/>
    </source>
</evidence>
<dbReference type="EMBL" id="JBHSDU010000015">
    <property type="protein sequence ID" value="MFC4314227.1"/>
    <property type="molecule type" value="Genomic_DNA"/>
</dbReference>
<evidence type="ECO:0000313" key="2">
    <source>
        <dbReference type="Proteomes" id="UP001595904"/>
    </source>
</evidence>
<accession>A0ABV8T371</accession>
<name>A0ABV8T371_9GAMM</name>
<dbReference type="Gene3D" id="3.30.1360.120">
    <property type="entry name" value="Probable tRNA modification gtpase trme, domain 1"/>
    <property type="match status" value="1"/>
</dbReference>
<reference evidence="2" key="1">
    <citation type="journal article" date="2019" name="Int. J. Syst. Evol. Microbiol.">
        <title>The Global Catalogue of Microorganisms (GCM) 10K type strain sequencing project: providing services to taxonomists for standard genome sequencing and annotation.</title>
        <authorList>
            <consortium name="The Broad Institute Genomics Platform"/>
            <consortium name="The Broad Institute Genome Sequencing Center for Infectious Disease"/>
            <person name="Wu L."/>
            <person name="Ma J."/>
        </authorList>
    </citation>
    <scope>NUCLEOTIDE SEQUENCE [LARGE SCALE GENOMIC DNA]</scope>
    <source>
        <strain evidence="2">CGMCC 1.10759</strain>
    </source>
</reference>
<dbReference type="SUPFAM" id="SSF103025">
    <property type="entry name" value="Folate-binding domain"/>
    <property type="match status" value="1"/>
</dbReference>
<dbReference type="RefSeq" id="WP_380605238.1">
    <property type="nucleotide sequence ID" value="NZ_JBHSDU010000015.1"/>
</dbReference>
<dbReference type="Gene3D" id="3.30.70.1520">
    <property type="entry name" value="Heterotetrameric sarcosine oxidase"/>
    <property type="match status" value="1"/>
</dbReference>
<dbReference type="InterPro" id="IPR027266">
    <property type="entry name" value="TrmE/GcvT-like"/>
</dbReference>
<keyword evidence="2" id="KW-1185">Reference proteome</keyword>
<comment type="caution">
    <text evidence="1">The sequence shown here is derived from an EMBL/GenBank/DDBJ whole genome shotgun (WGS) entry which is preliminary data.</text>
</comment>
<dbReference type="Pfam" id="PF04268">
    <property type="entry name" value="SoxG"/>
    <property type="match status" value="1"/>
</dbReference>
<organism evidence="1 2">
    <name type="scientific">Steroidobacter flavus</name>
    <dbReference type="NCBI Taxonomy" id="1842136"/>
    <lineage>
        <taxon>Bacteria</taxon>
        <taxon>Pseudomonadati</taxon>
        <taxon>Pseudomonadota</taxon>
        <taxon>Gammaproteobacteria</taxon>
        <taxon>Steroidobacterales</taxon>
        <taxon>Steroidobacteraceae</taxon>
        <taxon>Steroidobacter</taxon>
    </lineage>
</organism>